<reference evidence="2 3" key="1">
    <citation type="journal article" date="2016" name="Nat. Commun.">
        <title>Thousands of microbial genomes shed light on interconnected biogeochemical processes in an aquifer system.</title>
        <authorList>
            <person name="Anantharaman K."/>
            <person name="Brown C.T."/>
            <person name="Hug L.A."/>
            <person name="Sharon I."/>
            <person name="Castelle C.J."/>
            <person name="Probst A.J."/>
            <person name="Thomas B.C."/>
            <person name="Singh A."/>
            <person name="Wilkins M.J."/>
            <person name="Karaoz U."/>
            <person name="Brodie E.L."/>
            <person name="Williams K.H."/>
            <person name="Hubbard S.S."/>
            <person name="Banfield J.F."/>
        </authorList>
    </citation>
    <scope>NUCLEOTIDE SEQUENCE [LARGE SCALE GENOMIC DNA]</scope>
</reference>
<dbReference type="Pfam" id="PF10648">
    <property type="entry name" value="Gmad2"/>
    <property type="match status" value="1"/>
</dbReference>
<dbReference type="InterPro" id="IPR018911">
    <property type="entry name" value="Gmad2_Ig-like_dom"/>
</dbReference>
<evidence type="ECO:0000313" key="3">
    <source>
        <dbReference type="Proteomes" id="UP000177865"/>
    </source>
</evidence>
<proteinExistence type="predicted"/>
<evidence type="ECO:0000259" key="1">
    <source>
        <dbReference type="Pfam" id="PF10648"/>
    </source>
</evidence>
<protein>
    <recommendedName>
        <fullName evidence="1">Bacterial spore germination immunoglobulin-like domain-containing protein</fullName>
    </recommendedName>
</protein>
<accession>A0A1G2PXR0</accession>
<feature type="domain" description="Bacterial spore germination immunoglobulin-like" evidence="1">
    <location>
        <begin position="85"/>
        <end position="170"/>
    </location>
</feature>
<sequence>MGRVSGMQRGFFLLLAMSVVVALTAAAVFLYGRTPVDDAPLIESFEECAAAGYPVAVSYPLQCRTPDGRMFVEDIGNSLEKEDLIRLTLPRPNDIVTSPLVLEGEARGFWFFEASFPVRLEDEEGTVFAQHYAQAEDEWMTEEFVPFRSEFVFAQPISGRGRLILEKDNPSGLPEHADALVVPVRFGE</sequence>
<dbReference type="AlphaFoldDB" id="A0A1G2PXR0"/>
<organism evidence="2 3">
    <name type="scientific">Candidatus Terrybacteria bacterium RIFCSPLOWO2_01_FULL_58_14</name>
    <dbReference type="NCBI Taxonomy" id="1802369"/>
    <lineage>
        <taxon>Bacteria</taxon>
        <taxon>Candidatus Terryibacteriota</taxon>
    </lineage>
</organism>
<dbReference type="Proteomes" id="UP000177865">
    <property type="component" value="Unassembled WGS sequence"/>
</dbReference>
<name>A0A1G2PXR0_9BACT</name>
<evidence type="ECO:0000313" key="2">
    <source>
        <dbReference type="EMBL" id="OHA53073.1"/>
    </source>
</evidence>
<gene>
    <name evidence="2" type="ORF">A2991_00920</name>
</gene>
<dbReference type="EMBL" id="MHSZ01000022">
    <property type="protein sequence ID" value="OHA53073.1"/>
    <property type="molecule type" value="Genomic_DNA"/>
</dbReference>
<comment type="caution">
    <text evidence="2">The sequence shown here is derived from an EMBL/GenBank/DDBJ whole genome shotgun (WGS) entry which is preliminary data.</text>
</comment>